<proteinExistence type="predicted"/>
<keyword evidence="2" id="KW-1185">Reference proteome</keyword>
<name>A0ABQ9GMU3_9NEOP</name>
<reference evidence="1 2" key="1">
    <citation type="submission" date="2023-02" db="EMBL/GenBank/DDBJ databases">
        <title>LHISI_Scaffold_Assembly.</title>
        <authorList>
            <person name="Stuart O.P."/>
            <person name="Cleave R."/>
            <person name="Magrath M.J.L."/>
            <person name="Mikheyev A.S."/>
        </authorList>
    </citation>
    <scope>NUCLEOTIDE SEQUENCE [LARGE SCALE GENOMIC DNA]</scope>
    <source>
        <strain evidence="1">Daus_M_001</strain>
        <tissue evidence="1">Leg muscle</tissue>
    </source>
</reference>
<evidence type="ECO:0000313" key="2">
    <source>
        <dbReference type="Proteomes" id="UP001159363"/>
    </source>
</evidence>
<dbReference type="EMBL" id="JARBHB010000011">
    <property type="protein sequence ID" value="KAJ8873332.1"/>
    <property type="molecule type" value="Genomic_DNA"/>
</dbReference>
<sequence length="79" mass="9454">MDWHRHHLVSPFVAAVNEDSRVYDHGIKFEFKVVWRRQLGSVEVPDGEDFSELLVVQKLNLLRGRIKRRGFRIKQRLKN</sequence>
<accession>A0ABQ9GMU3</accession>
<gene>
    <name evidence="1" type="ORF">PR048_026966</name>
</gene>
<evidence type="ECO:0000313" key="1">
    <source>
        <dbReference type="EMBL" id="KAJ8873332.1"/>
    </source>
</evidence>
<comment type="caution">
    <text evidence="1">The sequence shown here is derived from an EMBL/GenBank/DDBJ whole genome shotgun (WGS) entry which is preliminary data.</text>
</comment>
<organism evidence="1 2">
    <name type="scientific">Dryococelus australis</name>
    <dbReference type="NCBI Taxonomy" id="614101"/>
    <lineage>
        <taxon>Eukaryota</taxon>
        <taxon>Metazoa</taxon>
        <taxon>Ecdysozoa</taxon>
        <taxon>Arthropoda</taxon>
        <taxon>Hexapoda</taxon>
        <taxon>Insecta</taxon>
        <taxon>Pterygota</taxon>
        <taxon>Neoptera</taxon>
        <taxon>Polyneoptera</taxon>
        <taxon>Phasmatodea</taxon>
        <taxon>Verophasmatodea</taxon>
        <taxon>Anareolatae</taxon>
        <taxon>Phasmatidae</taxon>
        <taxon>Eurycanthinae</taxon>
        <taxon>Dryococelus</taxon>
    </lineage>
</organism>
<protein>
    <submittedName>
        <fullName evidence="1">Uncharacterized protein</fullName>
    </submittedName>
</protein>
<dbReference type="Proteomes" id="UP001159363">
    <property type="component" value="Chromosome 10"/>
</dbReference>